<evidence type="ECO:0000313" key="2">
    <source>
        <dbReference type="EMBL" id="AXK61156.1"/>
    </source>
</evidence>
<dbReference type="CDD" id="cd00081">
    <property type="entry name" value="Hint"/>
    <property type="match status" value="1"/>
</dbReference>
<dbReference type="OrthoDB" id="291011at2"/>
<evidence type="ECO:0000313" key="3">
    <source>
        <dbReference type="Proteomes" id="UP000254834"/>
    </source>
</evidence>
<organism evidence="2 3">
    <name type="scientific">Candidatus Chromulinivorax destructor</name>
    <dbReference type="NCBI Taxonomy" id="2066483"/>
    <lineage>
        <taxon>Bacteria</taxon>
        <taxon>Candidatus Babelota</taxon>
        <taxon>Candidatus Babeliae</taxon>
        <taxon>Candidatus Babeliales</taxon>
        <taxon>Candidatus Chromulinivoraceae</taxon>
        <taxon>Candidatus Chromulinivorax</taxon>
    </lineage>
</organism>
<dbReference type="Proteomes" id="UP000254834">
    <property type="component" value="Chromosome"/>
</dbReference>
<feature type="chain" id="PRO_5016641217" description="Hint domain-containing protein" evidence="1">
    <location>
        <begin position="19"/>
        <end position="240"/>
    </location>
</feature>
<dbReference type="KEGG" id="cdes:C0J27_05500"/>
<evidence type="ECO:0008006" key="4">
    <source>
        <dbReference type="Google" id="ProtNLM"/>
    </source>
</evidence>
<evidence type="ECO:0000256" key="1">
    <source>
        <dbReference type="SAM" id="SignalP"/>
    </source>
</evidence>
<proteinExistence type="predicted"/>
<dbReference type="RefSeq" id="WP_115586171.1">
    <property type="nucleotide sequence ID" value="NZ_CP025544.1"/>
</dbReference>
<name>A0A345ZCY9_9BACT</name>
<dbReference type="InterPro" id="IPR036844">
    <property type="entry name" value="Hint_dom_sf"/>
</dbReference>
<dbReference type="Pfam" id="PF07591">
    <property type="entry name" value="PT-HINT"/>
    <property type="match status" value="1"/>
</dbReference>
<sequence>MIQHVYLMLIKNSFKVNAFALLCFLNFTCMNASGFDGNTLVTTSSGRLKSIKELQVGDEVVSYNNNLEPEINPIKGVCAFMVDATMNITTQDNISMTTGLMERFYLPIENQWVCAKDLKKGDCLLNEDLEYIAITNVEMHEGKSIMFLISVDNQHNFLASQGKYLTHNGPIGAAIGVFVGASAVAGAYGGLTCLVGVLSGPAAPVVVPIWCLWTAGPATVATKVGGLAGGLIVGVATGPV</sequence>
<keyword evidence="1" id="KW-0732">Signal</keyword>
<dbReference type="AlphaFoldDB" id="A0A345ZCY9"/>
<dbReference type="EMBL" id="CP025544">
    <property type="protein sequence ID" value="AXK61156.1"/>
    <property type="molecule type" value="Genomic_DNA"/>
</dbReference>
<gene>
    <name evidence="2" type="ORF">C0J27_05500</name>
</gene>
<dbReference type="Gene3D" id="2.170.16.10">
    <property type="entry name" value="Hedgehog/Intein (Hint) domain"/>
    <property type="match status" value="1"/>
</dbReference>
<reference evidence="2 3" key="1">
    <citation type="submission" date="2017-12" db="EMBL/GenBank/DDBJ databases">
        <title>Chromulinavorax destructans is a abundant pathogen of dominant heterotrophic picoflagllates.</title>
        <authorList>
            <person name="Deeg C.M."/>
            <person name="Zimmer M."/>
            <person name="Suttle C.A."/>
        </authorList>
    </citation>
    <scope>NUCLEOTIDE SEQUENCE [LARGE SCALE GENOMIC DNA]</scope>
    <source>
        <strain evidence="2 3">SeV1</strain>
    </source>
</reference>
<dbReference type="SUPFAM" id="SSF51294">
    <property type="entry name" value="Hedgehog/intein (Hint) domain"/>
    <property type="match status" value="1"/>
</dbReference>
<feature type="signal peptide" evidence="1">
    <location>
        <begin position="1"/>
        <end position="18"/>
    </location>
</feature>
<protein>
    <recommendedName>
        <fullName evidence="4">Hint domain-containing protein</fullName>
    </recommendedName>
</protein>
<keyword evidence="3" id="KW-1185">Reference proteome</keyword>
<accession>A0A345ZCY9</accession>